<dbReference type="AlphaFoldDB" id="A0A1H9LP13"/>
<dbReference type="EMBL" id="FOFB01000025">
    <property type="protein sequence ID" value="SER12969.1"/>
    <property type="molecule type" value="Genomic_DNA"/>
</dbReference>
<dbReference type="InParanoid" id="A0A1H9LP13"/>
<sequence length="384" mass="44314">MFFTLLVALAASCESGGGGTQKYSFDFKDYKVTKGNDKVVFNASELFRNIVTINLTRETAEKVGNVSSFMLDASQNVILVDKIFSIISSVSMEGDIIWQLTADPTDFRVFNDVRAVYYNYFDNTLIVQSIEKIYTYNQEGKFVDVEPKPVFNFNRMAFVAPDEVVYSCQGRLNTHVLDRSKQLIWTVKGQVENSFITSLPYAPEHLLIGGVQEFSLLNESLYYHAPFRDTIYSVNLPEVRPEFSIKFEGTIRSEEVMKKESIRNKLKYMREESVPQLMSLAADSLRLAFRYKVGHKDYFGLIDRKSNEMVVNHRYLKYNQLTIEPPQMYHDGHFLRIVPDYQVKHFAKIDPDATEVSKEWLEELKGLDEAYNDVGPKTLYLIKL</sequence>
<evidence type="ECO:0000313" key="2">
    <source>
        <dbReference type="Proteomes" id="UP000199021"/>
    </source>
</evidence>
<proteinExistence type="predicted"/>
<dbReference type="Proteomes" id="UP000199021">
    <property type="component" value="Unassembled WGS sequence"/>
</dbReference>
<protein>
    <submittedName>
        <fullName evidence="1">6-bladed beta-propeller protein</fullName>
    </submittedName>
</protein>
<dbReference type="Pfam" id="PF17170">
    <property type="entry name" value="DUF5128"/>
    <property type="match status" value="1"/>
</dbReference>
<gene>
    <name evidence="1" type="ORF">SAMN05444359_1251</name>
</gene>
<name>A0A1H9LP13_9BACT</name>
<keyword evidence="2" id="KW-1185">Reference proteome</keyword>
<organism evidence="1 2">
    <name type="scientific">Neolewinella agarilytica</name>
    <dbReference type="NCBI Taxonomy" id="478744"/>
    <lineage>
        <taxon>Bacteria</taxon>
        <taxon>Pseudomonadati</taxon>
        <taxon>Bacteroidota</taxon>
        <taxon>Saprospiria</taxon>
        <taxon>Saprospirales</taxon>
        <taxon>Lewinellaceae</taxon>
        <taxon>Neolewinella</taxon>
    </lineage>
</organism>
<evidence type="ECO:0000313" key="1">
    <source>
        <dbReference type="EMBL" id="SER12969.1"/>
    </source>
</evidence>
<reference evidence="2" key="1">
    <citation type="submission" date="2016-10" db="EMBL/GenBank/DDBJ databases">
        <authorList>
            <person name="Varghese N."/>
            <person name="Submissions S."/>
        </authorList>
    </citation>
    <scope>NUCLEOTIDE SEQUENCE [LARGE SCALE GENOMIC DNA]</scope>
    <source>
        <strain evidence="2">DSM 24740</strain>
    </source>
</reference>
<accession>A0A1H9LP13</accession>